<protein>
    <submittedName>
        <fullName evidence="1">Uncharacterized protein</fullName>
    </submittedName>
</protein>
<dbReference type="AlphaFoldDB" id="A0A7M2J184"/>
<accession>A0A7M2J184</accession>
<reference evidence="1 2" key="1">
    <citation type="submission" date="2020-10" db="EMBL/GenBank/DDBJ databases">
        <title>Complete genome sequence of a novel Pseudomonas fluorescens strain isolated from the flower of kumarahou (Pomaderris kumeraho).</title>
        <authorList>
            <person name="Summers M.C."/>
            <person name="Nowak V."/>
            <person name="Fairhurst M.J."/>
            <person name="Owen J.G."/>
            <person name="Gerth M.L."/>
            <person name="Patrick W.M."/>
        </authorList>
    </citation>
    <scope>NUCLEOTIDE SEQUENCE [LARGE SCALE GENOMIC DNA]</scope>
    <source>
        <strain evidence="1 2">KF1</strain>
    </source>
</reference>
<proteinExistence type="predicted"/>
<sequence>MSKPIRYIKLIAPRELEKTAKLFDFFLNLCAQEGDGLVIHPQVGHARRDDFGEGVGDKIAMSLTNGTLNHKGHGIKLCAAHTISRHPVSQVYFAWWPLNVDLEKIEKKSWKFGVIACRDESDISFMSHKFDFKYI</sequence>
<evidence type="ECO:0000313" key="2">
    <source>
        <dbReference type="Proteomes" id="UP000593833"/>
    </source>
</evidence>
<organism evidence="1 2">
    <name type="scientific">Pseudomonas fluorescens</name>
    <dbReference type="NCBI Taxonomy" id="294"/>
    <lineage>
        <taxon>Bacteria</taxon>
        <taxon>Pseudomonadati</taxon>
        <taxon>Pseudomonadota</taxon>
        <taxon>Gammaproteobacteria</taxon>
        <taxon>Pseudomonadales</taxon>
        <taxon>Pseudomonadaceae</taxon>
        <taxon>Pseudomonas</taxon>
    </lineage>
</organism>
<gene>
    <name evidence="1" type="ORF">IM720_22180</name>
</gene>
<dbReference type="RefSeq" id="WP_024076536.1">
    <property type="nucleotide sequence ID" value="NZ_CP063233.1"/>
</dbReference>
<dbReference type="Proteomes" id="UP000593833">
    <property type="component" value="Chromosome"/>
</dbReference>
<dbReference type="EMBL" id="CP063233">
    <property type="protein sequence ID" value="QOU03391.1"/>
    <property type="molecule type" value="Genomic_DNA"/>
</dbReference>
<evidence type="ECO:0000313" key="1">
    <source>
        <dbReference type="EMBL" id="QOU03391.1"/>
    </source>
</evidence>
<name>A0A7M2J184_PSEFL</name>